<dbReference type="EMBL" id="JAHKKG010000003">
    <property type="protein sequence ID" value="MBU2664120.1"/>
    <property type="molecule type" value="Genomic_DNA"/>
</dbReference>
<proteinExistence type="predicted"/>
<evidence type="ECO:0000313" key="2">
    <source>
        <dbReference type="Proteomes" id="UP001519654"/>
    </source>
</evidence>
<name>A0ABS5YKX9_9ACTN</name>
<accession>A0ABS5YKX9</accession>
<reference evidence="1 2" key="1">
    <citation type="submission" date="2021-06" db="EMBL/GenBank/DDBJ databases">
        <title>Actinoplanes lichenicola sp. nov., and Actinoplanes ovalisporus sp. nov., isolated from lichen in Thailand.</title>
        <authorList>
            <person name="Saeng-In P."/>
            <person name="Kanchanasin P."/>
            <person name="Yuki M."/>
            <person name="Kudo T."/>
            <person name="Ohkuma M."/>
            <person name="Phongsopitanun W."/>
            <person name="Tanasupawat S."/>
        </authorList>
    </citation>
    <scope>NUCLEOTIDE SEQUENCE [LARGE SCALE GENOMIC DNA]</scope>
    <source>
        <strain evidence="1 2">NBRC 110975</strain>
    </source>
</reference>
<dbReference type="Proteomes" id="UP001519654">
    <property type="component" value="Unassembled WGS sequence"/>
</dbReference>
<evidence type="ECO:0000313" key="1">
    <source>
        <dbReference type="EMBL" id="MBU2664120.1"/>
    </source>
</evidence>
<sequence length="327" mass="34735">MIETAETTARLRAHGELTAAEEGDELLSVSVGPDGEAVALWSAKADREALSAVTVQPGFATFPDARAARPAPARVTVHSPGLDRVVRISDLPLAHATAQPLPDGRVLVVAARCRWRPEGADRNAIVYDADGTVVAEHTFGDGIEDVFTTPSGDAWAGYFDEGVVGNYGWGSAPGPEPIGQCGLIRFGPDGEPDWRFPMDDAPGITDCYALNVTGETAWACYYTDFPLVRVEGGQVTVWRNGLVRGALSLIVDGDRVGLYGGYDSGAGRLVIGQVSEGGGELTETGRHRLTLPGGEPLPDRIRTVGRGAALHVFHGTTWYRLSLDETK</sequence>
<protein>
    <submittedName>
        <fullName evidence="1">Uncharacterized protein</fullName>
    </submittedName>
</protein>
<dbReference type="RefSeq" id="WP_215786385.1">
    <property type="nucleotide sequence ID" value="NZ_JAHKKG010000003.1"/>
</dbReference>
<comment type="caution">
    <text evidence="1">The sequence shown here is derived from an EMBL/GenBank/DDBJ whole genome shotgun (WGS) entry which is preliminary data.</text>
</comment>
<keyword evidence="2" id="KW-1185">Reference proteome</keyword>
<gene>
    <name evidence="1" type="ORF">KOI35_11515</name>
</gene>
<organism evidence="1 2">
    <name type="scientific">Paractinoplanes bogorensis</name>
    <dbReference type="NCBI Taxonomy" id="1610840"/>
    <lineage>
        <taxon>Bacteria</taxon>
        <taxon>Bacillati</taxon>
        <taxon>Actinomycetota</taxon>
        <taxon>Actinomycetes</taxon>
        <taxon>Micromonosporales</taxon>
        <taxon>Micromonosporaceae</taxon>
        <taxon>Paractinoplanes</taxon>
    </lineage>
</organism>